<dbReference type="EMBL" id="CM001223">
    <property type="protein sequence ID" value="AES78890.1"/>
    <property type="molecule type" value="Genomic_DNA"/>
</dbReference>
<evidence type="ECO:0000259" key="1">
    <source>
        <dbReference type="Pfam" id="PF23622"/>
    </source>
</evidence>
<organism evidence="2 4">
    <name type="scientific">Medicago truncatula</name>
    <name type="common">Barrel medic</name>
    <name type="synonym">Medicago tribuloides</name>
    <dbReference type="NCBI Taxonomy" id="3880"/>
    <lineage>
        <taxon>Eukaryota</taxon>
        <taxon>Viridiplantae</taxon>
        <taxon>Streptophyta</taxon>
        <taxon>Embryophyta</taxon>
        <taxon>Tracheophyta</taxon>
        <taxon>Spermatophyta</taxon>
        <taxon>Magnoliopsida</taxon>
        <taxon>eudicotyledons</taxon>
        <taxon>Gunneridae</taxon>
        <taxon>Pentapetalae</taxon>
        <taxon>rosids</taxon>
        <taxon>fabids</taxon>
        <taxon>Fabales</taxon>
        <taxon>Fabaceae</taxon>
        <taxon>Papilionoideae</taxon>
        <taxon>50 kb inversion clade</taxon>
        <taxon>NPAAA clade</taxon>
        <taxon>Hologalegina</taxon>
        <taxon>IRL clade</taxon>
        <taxon>Trifolieae</taxon>
        <taxon>Medicago</taxon>
    </lineage>
</organism>
<sequence>MANFENQTQLLEEREPKIASSDSLSDDMIQNIFTFLPIKHAILTATTVSPKYKRSWCHNRRFLFDRDLCFRYNQENLAAIVDQLFNSHEGDEIKTFQLHIDPVGIEVLLKRWLQICTKKDLEDLELSFYQPGFTIESTVFSALHKLKTLKLAQCVIELPEVPSGLQFLQKLKLANIHITEKMSGMLIEHCKMLEMIVLINCSTIKKLKLIARQNKHFKELRIDYCEDLKEIEIDSPTLSSIFYHGKFPIIRIAQGMQLYDALFRFTPSREYMQSTQLEALAKDFLHVSILTTTPQLIEGMAVRIRDGVLREAQYCFVNLRELQLFMDGAKFCNPYDITMFLKNCPSLVKLFIDLKNYKFDLGIYWELHHKLQLDKCNHKFTQLKVAVMRSFKFLPSELELLKIILQRATILEMVFLILPENGCCEFRTQDVPEYAKLINSWKASTKAKVHVYESYHDECFGNPTHSKRWILDPF</sequence>
<protein>
    <submittedName>
        <fullName evidence="2">FBD-associated F-box plant protein</fullName>
    </submittedName>
</protein>
<dbReference type="InterPro" id="IPR032675">
    <property type="entry name" value="LRR_dom_sf"/>
</dbReference>
<dbReference type="AlphaFoldDB" id="G7KVW3"/>
<reference evidence="2 4" key="2">
    <citation type="journal article" date="2014" name="BMC Genomics">
        <title>An improved genome release (version Mt4.0) for the model legume Medicago truncatula.</title>
        <authorList>
            <person name="Tang H."/>
            <person name="Krishnakumar V."/>
            <person name="Bidwell S."/>
            <person name="Rosen B."/>
            <person name="Chan A."/>
            <person name="Zhou S."/>
            <person name="Gentzbittel L."/>
            <person name="Childs K.L."/>
            <person name="Yandell M."/>
            <person name="Gundlach H."/>
            <person name="Mayer K.F."/>
            <person name="Schwartz D.C."/>
            <person name="Town C.D."/>
        </authorList>
    </citation>
    <scope>GENOME REANNOTATION</scope>
    <source>
        <strain evidence="3 4">cv. Jemalong A17</strain>
    </source>
</reference>
<dbReference type="InterPro" id="IPR053772">
    <property type="entry name" value="At1g61320/At1g61330-like"/>
</dbReference>
<name>G7KVW3_MEDTR</name>
<feature type="domain" description="At1g61320/AtMIF1 LRR" evidence="1">
    <location>
        <begin position="86"/>
        <end position="417"/>
    </location>
</feature>
<keyword evidence="4" id="KW-1185">Reference proteome</keyword>
<dbReference type="PANTHER" id="PTHR34145">
    <property type="entry name" value="OS02G0105600 PROTEIN"/>
    <property type="match status" value="1"/>
</dbReference>
<dbReference type="KEGG" id="mtr:11440075"/>
<dbReference type="InterPro" id="IPR055357">
    <property type="entry name" value="LRR_At1g61320_AtMIF1"/>
</dbReference>
<dbReference type="Gene3D" id="3.80.10.10">
    <property type="entry name" value="Ribonuclease Inhibitor"/>
    <property type="match status" value="1"/>
</dbReference>
<evidence type="ECO:0000313" key="3">
    <source>
        <dbReference type="EnsemblPlants" id="AES78890"/>
    </source>
</evidence>
<dbReference type="eggNOG" id="ENOG502RYMX">
    <property type="taxonomic scope" value="Eukaryota"/>
</dbReference>
<dbReference type="OMA" id="CGPYWEL"/>
<proteinExistence type="predicted"/>
<reference evidence="3" key="3">
    <citation type="submission" date="2015-04" db="UniProtKB">
        <authorList>
            <consortium name="EnsemblPlants"/>
        </authorList>
    </citation>
    <scope>IDENTIFICATION</scope>
    <source>
        <strain evidence="3">cv. Jemalong A17</strain>
    </source>
</reference>
<dbReference type="OrthoDB" id="673865at2759"/>
<dbReference type="Proteomes" id="UP000002051">
    <property type="component" value="Unassembled WGS sequence"/>
</dbReference>
<gene>
    <name evidence="3" type="primary">11440075</name>
    <name evidence="2" type="ordered locus">MTR_7g050670</name>
</gene>
<dbReference type="STRING" id="3880.G7KVW3"/>
<evidence type="ECO:0000313" key="4">
    <source>
        <dbReference type="Proteomes" id="UP000002051"/>
    </source>
</evidence>
<dbReference type="EnsemblPlants" id="AES78890">
    <property type="protein sequence ID" value="AES78890"/>
    <property type="gene ID" value="MTR_7g050670"/>
</dbReference>
<reference evidence="2 4" key="1">
    <citation type="journal article" date="2011" name="Nature">
        <title>The Medicago genome provides insight into the evolution of rhizobial symbioses.</title>
        <authorList>
            <person name="Young N.D."/>
            <person name="Debelle F."/>
            <person name="Oldroyd G.E."/>
            <person name="Geurts R."/>
            <person name="Cannon S.B."/>
            <person name="Udvardi M.K."/>
            <person name="Benedito V.A."/>
            <person name="Mayer K.F."/>
            <person name="Gouzy J."/>
            <person name="Schoof H."/>
            <person name="Van de Peer Y."/>
            <person name="Proost S."/>
            <person name="Cook D.R."/>
            <person name="Meyers B.C."/>
            <person name="Spannagl M."/>
            <person name="Cheung F."/>
            <person name="De Mita S."/>
            <person name="Krishnakumar V."/>
            <person name="Gundlach H."/>
            <person name="Zhou S."/>
            <person name="Mudge J."/>
            <person name="Bharti A.K."/>
            <person name="Murray J.D."/>
            <person name="Naoumkina M.A."/>
            <person name="Rosen B."/>
            <person name="Silverstein K.A."/>
            <person name="Tang H."/>
            <person name="Rombauts S."/>
            <person name="Zhao P.X."/>
            <person name="Zhou P."/>
            <person name="Barbe V."/>
            <person name="Bardou P."/>
            <person name="Bechner M."/>
            <person name="Bellec A."/>
            <person name="Berger A."/>
            <person name="Berges H."/>
            <person name="Bidwell S."/>
            <person name="Bisseling T."/>
            <person name="Choisne N."/>
            <person name="Couloux A."/>
            <person name="Denny R."/>
            <person name="Deshpande S."/>
            <person name="Dai X."/>
            <person name="Doyle J.J."/>
            <person name="Dudez A.M."/>
            <person name="Farmer A.D."/>
            <person name="Fouteau S."/>
            <person name="Franken C."/>
            <person name="Gibelin C."/>
            <person name="Gish J."/>
            <person name="Goldstein S."/>
            <person name="Gonzalez A.J."/>
            <person name="Green P.J."/>
            <person name="Hallab A."/>
            <person name="Hartog M."/>
            <person name="Hua A."/>
            <person name="Humphray S.J."/>
            <person name="Jeong D.H."/>
            <person name="Jing Y."/>
            <person name="Jocker A."/>
            <person name="Kenton S.M."/>
            <person name="Kim D.J."/>
            <person name="Klee K."/>
            <person name="Lai H."/>
            <person name="Lang C."/>
            <person name="Lin S."/>
            <person name="Macmil S.L."/>
            <person name="Magdelenat G."/>
            <person name="Matthews L."/>
            <person name="McCorrison J."/>
            <person name="Monaghan E.L."/>
            <person name="Mun J.H."/>
            <person name="Najar F.Z."/>
            <person name="Nicholson C."/>
            <person name="Noirot C."/>
            <person name="O'Bleness M."/>
            <person name="Paule C.R."/>
            <person name="Poulain J."/>
            <person name="Prion F."/>
            <person name="Qin B."/>
            <person name="Qu C."/>
            <person name="Retzel E.F."/>
            <person name="Riddle C."/>
            <person name="Sallet E."/>
            <person name="Samain S."/>
            <person name="Samson N."/>
            <person name="Sanders I."/>
            <person name="Saurat O."/>
            <person name="Scarpelli C."/>
            <person name="Schiex T."/>
            <person name="Segurens B."/>
            <person name="Severin A.J."/>
            <person name="Sherrier D.J."/>
            <person name="Shi R."/>
            <person name="Sims S."/>
            <person name="Singer S.R."/>
            <person name="Sinharoy S."/>
            <person name="Sterck L."/>
            <person name="Viollet A."/>
            <person name="Wang B.B."/>
            <person name="Wang K."/>
            <person name="Wang M."/>
            <person name="Wang X."/>
            <person name="Warfsmann J."/>
            <person name="Weissenbach J."/>
            <person name="White D.D."/>
            <person name="White J.D."/>
            <person name="Wiley G.B."/>
            <person name="Wincker P."/>
            <person name="Xing Y."/>
            <person name="Yang L."/>
            <person name="Yao Z."/>
            <person name="Ying F."/>
            <person name="Zhai J."/>
            <person name="Zhou L."/>
            <person name="Zuber A."/>
            <person name="Denarie J."/>
            <person name="Dixon R.A."/>
            <person name="May G.D."/>
            <person name="Schwartz D.C."/>
            <person name="Rogers J."/>
            <person name="Quetier F."/>
            <person name="Town C.D."/>
            <person name="Roe B.A."/>
        </authorList>
    </citation>
    <scope>NUCLEOTIDE SEQUENCE [LARGE SCALE GENOMIC DNA]</scope>
    <source>
        <strain evidence="2">A17</strain>
        <strain evidence="3 4">cv. Jemalong A17</strain>
    </source>
</reference>
<accession>G7KVW3</accession>
<dbReference type="PANTHER" id="PTHR34145:SF54">
    <property type="entry name" value="FBD-ASSOCIATED F-BOX PLANT PROTEIN"/>
    <property type="match status" value="1"/>
</dbReference>
<dbReference type="SUPFAM" id="SSF52047">
    <property type="entry name" value="RNI-like"/>
    <property type="match status" value="1"/>
</dbReference>
<dbReference type="PaxDb" id="3880-AES78890"/>
<dbReference type="HOGENOM" id="CLU_045469_0_0_1"/>
<dbReference type="Pfam" id="PF23622">
    <property type="entry name" value="LRR_At1g61320_AtMIF1"/>
    <property type="match status" value="1"/>
</dbReference>
<evidence type="ECO:0000313" key="2">
    <source>
        <dbReference type="EMBL" id="AES78890.1"/>
    </source>
</evidence>